<evidence type="ECO:0000313" key="4">
    <source>
        <dbReference type="EMBL" id="KPC66553.1"/>
    </source>
</evidence>
<comment type="caution">
    <text evidence="4">The sequence shown here is derived from an EMBL/GenBank/DDBJ whole genome shotgun (WGS) entry which is preliminary data.</text>
</comment>
<evidence type="ECO:0008006" key="6">
    <source>
        <dbReference type="Google" id="ProtNLM"/>
    </source>
</evidence>
<evidence type="ECO:0000259" key="2">
    <source>
        <dbReference type="Pfam" id="PF04738"/>
    </source>
</evidence>
<dbReference type="EMBL" id="LGKG01000002">
    <property type="protein sequence ID" value="KPC66553.1"/>
    <property type="molecule type" value="Genomic_DNA"/>
</dbReference>
<dbReference type="AlphaFoldDB" id="A0A0N1JZV9"/>
<dbReference type="Pfam" id="PF04738">
    <property type="entry name" value="Lant_dehydr_N"/>
    <property type="match status" value="1"/>
</dbReference>
<evidence type="ECO:0000313" key="5">
    <source>
        <dbReference type="Proteomes" id="UP000037982"/>
    </source>
</evidence>
<evidence type="ECO:0000256" key="1">
    <source>
        <dbReference type="SAM" id="MobiDB-lite"/>
    </source>
</evidence>
<feature type="region of interest" description="Disordered" evidence="1">
    <location>
        <begin position="309"/>
        <end position="339"/>
    </location>
</feature>
<organism evidence="4 5">
    <name type="scientific">Streptomyces chattanoogensis</name>
    <dbReference type="NCBI Taxonomy" id="66876"/>
    <lineage>
        <taxon>Bacteria</taxon>
        <taxon>Bacillati</taxon>
        <taxon>Actinomycetota</taxon>
        <taxon>Actinomycetes</taxon>
        <taxon>Kitasatosporales</taxon>
        <taxon>Streptomycetaceae</taxon>
        <taxon>Streptomyces</taxon>
    </lineage>
</organism>
<reference evidence="5" key="1">
    <citation type="submission" date="2015-07" db="EMBL/GenBank/DDBJ databases">
        <authorList>
            <person name="Ju K.-S."/>
            <person name="Doroghazi J.R."/>
            <person name="Metcalf W.W."/>
        </authorList>
    </citation>
    <scope>NUCLEOTIDE SEQUENCE [LARGE SCALE GENOMIC DNA]</scope>
    <source>
        <strain evidence="5">NRRL ISP-5002</strain>
    </source>
</reference>
<dbReference type="Pfam" id="PF14028">
    <property type="entry name" value="Lant_dehydr_C"/>
    <property type="match status" value="1"/>
</dbReference>
<name>A0A0N1JZV9_9ACTN</name>
<sequence>MRSKVLRRATAALTKYHLRMVQRPTPFGLFAGVALAELGARPGLDVGRDHRSVSRPDAAWLHTVLETLLTVRPVLRRTRLVANTLHTVRDGRLVLVDVHTSSGSEELAPSVRCTSVVRVIMRAAREPVAWNDLLREIGDRFPHATGEIVERCFEQLVKGHFLLTDLAPPPDCGTPLPHVLHRLEGLDHPLVDELRGIQGSLSALDSASTAHRHAALTTATDRMKAVATADHLLQADLAFDARLTLPVDVGDEAARAATALWRIAPSSPGSEWMRAYHARFLERYGTGRPVPVLELLDDARGLGLPDVAEESHGCRKTASGDRGRDRERGEVRDRDGDRDPARDRLLGELLWDAMHRGADEIVLDDRIIGQLPHEGRGRAPSSADMGAEVVAESWESLCAGDFRLVLGLSPVSPLATASFGRFAPALGESATARVQRLVERGRAAADGSELPVTVAFRPTVARTANVTAVPQWLAHRIPLGVGPASAATTQDLCLDNLAVRATMDRLELEHTLTGQRLRPLSYSMLNPLSGHFPHVARFLTELGRQHEQSYGAWSWGSWATAPALPRVRYGRSVLCPAHWTPDAALSAAAVGRDDAAWAPQVHQWQQRRRVPRNVLLCRGDHRIAVDLDNPLHLMLFRDELRRMPGLKVMERFGGAASNDWFRGPDGPHACELVFPVFRRTGARRHATPRSGPDLDDTTATARKATQGMHGTPGAAPRHLPGGQWLYAKLYVPEHHQPAVLARHLGRLTGPALASIAGIDTWFFLRYADPAPHLRLRFHGKPEALWSELLPALRTWTEELTDAGLLSRLTLDTYEPEVHRYGGPAALAHAEHFFHADSIVVLGQLSQPLHRRAELRPVSLAALGILDILSHLCTASEALQLLGGEPVLALRGTVQRSEKQALSALLDERGRAQPPAIGTGWEARRTALRGLRDALRRRAVGEGGSAGLPAVAQSLAHMHCNRFLGLDRDAEMLAHATAREALALRLNRMRHGR</sequence>
<dbReference type="InterPro" id="IPR006827">
    <property type="entry name" value="Lant_deHydtase_N"/>
</dbReference>
<dbReference type="Proteomes" id="UP000037982">
    <property type="component" value="Unassembled WGS sequence"/>
</dbReference>
<feature type="domain" description="Lantibiotic dehydratase N-terminal" evidence="2">
    <location>
        <begin position="4"/>
        <end position="635"/>
    </location>
</feature>
<keyword evidence="5" id="KW-1185">Reference proteome</keyword>
<protein>
    <recommendedName>
        <fullName evidence="6">Lantibiotic dehydratase</fullName>
    </recommendedName>
</protein>
<gene>
    <name evidence="4" type="ORF">ADL29_03795</name>
</gene>
<dbReference type="InterPro" id="IPR023809">
    <property type="entry name" value="Thiopep_bacteriocin_synth_dom"/>
</dbReference>
<dbReference type="PATRIC" id="fig|66876.3.peg.833"/>
<accession>A0A0N1JZV9</accession>
<proteinExistence type="predicted"/>
<feature type="domain" description="Thiopeptide-type bacteriocin biosynthesis" evidence="3">
    <location>
        <begin position="724"/>
        <end position="980"/>
    </location>
</feature>
<evidence type="ECO:0000259" key="3">
    <source>
        <dbReference type="Pfam" id="PF14028"/>
    </source>
</evidence>
<dbReference type="NCBIfam" id="TIGR03891">
    <property type="entry name" value="thiopep_ocin"/>
    <property type="match status" value="1"/>
</dbReference>